<accession>F0YDJ9</accession>
<dbReference type="GO" id="GO:0006284">
    <property type="term" value="P:base-excision repair"/>
    <property type="evidence" value="ECO:0007669"/>
    <property type="project" value="TreeGrafter"/>
</dbReference>
<feature type="region of interest" description="Disordered" evidence="9">
    <location>
        <begin position="809"/>
        <end position="828"/>
    </location>
</feature>
<evidence type="ECO:0000256" key="1">
    <source>
        <dbReference type="ARBA" id="ARBA00007092"/>
    </source>
</evidence>
<dbReference type="PANTHER" id="PTHR22748">
    <property type="entry name" value="AP ENDONUCLEASE"/>
    <property type="match status" value="1"/>
</dbReference>
<feature type="site" description="Transition state stabilizer" evidence="7">
    <location>
        <position position="222"/>
    </location>
</feature>
<evidence type="ECO:0000256" key="4">
    <source>
        <dbReference type="ARBA" id="ARBA00022842"/>
    </source>
</evidence>
<comment type="cofactor">
    <cofactor evidence="6">
        <name>Mg(2+)</name>
        <dbReference type="ChEBI" id="CHEBI:18420"/>
    </cofactor>
    <cofactor evidence="6">
        <name>Mn(2+)</name>
        <dbReference type="ChEBI" id="CHEBI:29035"/>
    </cofactor>
    <text evidence="6">Probably binds two magnesium or manganese ions per subunit.</text>
</comment>
<feature type="binding site" evidence="6">
    <location>
        <position position="34"/>
    </location>
    <ligand>
        <name>Mg(2+)</name>
        <dbReference type="ChEBI" id="CHEBI:18420"/>
        <label>1</label>
    </ligand>
</feature>
<feature type="region of interest" description="Disordered" evidence="9">
    <location>
        <begin position="247"/>
        <end position="267"/>
    </location>
</feature>
<protein>
    <recommendedName>
        <fullName evidence="10">Endonuclease/exonuclease/phosphatase domain-containing protein</fullName>
    </recommendedName>
</protein>
<organism evidence="12">
    <name type="scientific">Aureococcus anophagefferens</name>
    <name type="common">Harmful bloom alga</name>
    <dbReference type="NCBI Taxonomy" id="44056"/>
    <lineage>
        <taxon>Eukaryota</taxon>
        <taxon>Sar</taxon>
        <taxon>Stramenopiles</taxon>
        <taxon>Ochrophyta</taxon>
        <taxon>Pelagophyceae</taxon>
        <taxon>Pelagomonadales</taxon>
        <taxon>Pelagomonadaceae</taxon>
        <taxon>Aureococcus</taxon>
    </lineage>
</organism>
<evidence type="ECO:0000256" key="2">
    <source>
        <dbReference type="ARBA" id="ARBA00022723"/>
    </source>
</evidence>
<dbReference type="GO" id="GO:0005634">
    <property type="term" value="C:nucleus"/>
    <property type="evidence" value="ECO:0007669"/>
    <property type="project" value="TreeGrafter"/>
</dbReference>
<dbReference type="InterPro" id="IPR005135">
    <property type="entry name" value="Endo/exonuclease/phosphatase"/>
</dbReference>
<feature type="compositionally biased region" description="Low complexity" evidence="9">
    <location>
        <begin position="1124"/>
        <end position="1141"/>
    </location>
</feature>
<dbReference type="SUPFAM" id="SSF56219">
    <property type="entry name" value="DNase I-like"/>
    <property type="match status" value="1"/>
</dbReference>
<feature type="active site" evidence="5">
    <location>
        <position position="180"/>
    </location>
</feature>
<dbReference type="PROSITE" id="PS51435">
    <property type="entry name" value="AP_NUCLEASE_F1_4"/>
    <property type="match status" value="1"/>
</dbReference>
<dbReference type="GO" id="GO:0003906">
    <property type="term" value="F:DNA-(apurinic or apyrimidinic site) endonuclease activity"/>
    <property type="evidence" value="ECO:0007669"/>
    <property type="project" value="TreeGrafter"/>
</dbReference>
<feature type="active site" description="Proton donor/acceptor" evidence="5">
    <location>
        <position position="220"/>
    </location>
</feature>
<sequence length="1309" mass="140978">MKRFLSGGGAPAKVARKAATLAPRGDPRTIICWNVENLKSRATQNRREVRDFLGACGADVVFLSEVKLAAHCDKGAKKGDGAPRNRRRVNDKFHDDKVQCAALLDVGPFAAPIYSLADWRYAGTCCLLRSDGPAPRRVSFSLEPPDAPPARNSVAFADDHDPDGRVIVLEYETLVVLHTYSPNNGNDAKSFERRRLWEAKVRAFAEAVRVRGRSLVYVGDLNCAPTDDDLSHPAWFRAWNSNQPGKRLGKDRERLEADDEGQPGCTPRESRYFDALLRAGGLFDAFRDARGAGAGAATIEGPHFSWRGPPGRDGLPETGRYYGKGMRIDHALVSTGVAVESCDLLGRGVGRDGFMGSDHCPLRLVLRGSAAPGADDERSAVSSDLGDASEDEELGALGDFRPSALGLSPPPGRLFKSASSAASSSPTLSLPESFDNLGSVASGPGGAPRAPGNYLEYGLRQQLEAELQSATEKRHAEREAYGERLEALGRDNGQLRSRVESLGGELARVKRTLRDRRDAIDAGFRDGLGGDDAGDERVFALVEELRTRPLEELTLRELATVRVVEAGDASRAARAEAARAAADAADARRESEKSERAARVDLEALEHRSRQRERSLELELESTKKDLDAALARVARSRDDVEAGLRTAAKLADCEIAKKRLEARLSFLEEQHGKSLDAVRDASAIEGDALRRIAAAERVAEVAQAEAAHQRAVAAAEAKRADGADYRAALSDEAVREKRVALADAQKALAANADDFRARLEDRSAELAAATEKQITIIRSERETFEGRELAALRDARADAVEDARREREARLGSERAAASARADAAEAESRRVADMAEAAAERRVLAYELAASSTRLQGAERDAAAFKIENGALKEQVDVASREVAALEERLASSRRERDATVDGLEHKVRAYETLELELDSAVLRCADGTRGVDANGNVLASPELRDAALAAGLSRPERRVRHAVLLAQKLLRTEAELRESLQGEDGARAAAAAAAADAALTKLKLADAAKPTQFLLSALADRDKAVAALRTKLHRADKAATDAANSADATAEHNARLETEILRLVKHRDELAQLRSALSQLRAQQQQQPPPPPPPGAYPPAAYPPPPGAFAPPPGPPPVVLAPPSAAPSGAPSARSSPRGMPPHTTPRQPAAATPGYYSRSRAVVPEETQPEETKTEAPTRLETLKMSLTEYAESTKSYTTEKYEKTKTLVNETVVEPYARAGVEPAVKYVGDTYEATDKKVKEKYAGAKVYTVETYESSKAYAGETYESAYATALSYVLKIKAALGSRDKAPEPVTAEAVEEPVAV</sequence>
<feature type="binding site" evidence="6">
    <location>
        <position position="358"/>
    </location>
    <ligand>
        <name>Mg(2+)</name>
        <dbReference type="ChEBI" id="CHEBI:18420"/>
        <label>1</label>
    </ligand>
</feature>
<dbReference type="PANTHER" id="PTHR22748:SF10">
    <property type="entry name" value="DNA-(APURINIC OR APYRIMIDINIC SITE) ENDONUCLEASE"/>
    <property type="match status" value="1"/>
</dbReference>
<keyword evidence="4 6" id="KW-0460">Magnesium</keyword>
<dbReference type="eggNOG" id="KOG1294">
    <property type="taxonomic scope" value="Eukaryota"/>
</dbReference>
<dbReference type="InterPro" id="IPR004808">
    <property type="entry name" value="AP_endonuc_1"/>
</dbReference>
<feature type="binding site" evidence="6">
    <location>
        <position position="359"/>
    </location>
    <ligand>
        <name>Mg(2+)</name>
        <dbReference type="ChEBI" id="CHEBI:18420"/>
        <label>1</label>
    </ligand>
</feature>
<evidence type="ECO:0000256" key="9">
    <source>
        <dbReference type="SAM" id="MobiDB-lite"/>
    </source>
</evidence>
<dbReference type="KEGG" id="aaf:AURANDRAFT_71945"/>
<dbReference type="Pfam" id="PF03372">
    <property type="entry name" value="Exo_endo_phos"/>
    <property type="match status" value="1"/>
</dbReference>
<name>F0YDJ9_AURAN</name>
<keyword evidence="8" id="KW-0175">Coiled coil</keyword>
<keyword evidence="12" id="KW-1185">Reference proteome</keyword>
<feature type="coiled-coil region" evidence="8">
    <location>
        <begin position="570"/>
        <end position="671"/>
    </location>
</feature>
<dbReference type="GeneID" id="20228473"/>
<dbReference type="OrthoDB" id="498125at2759"/>
<dbReference type="GO" id="GO:0008081">
    <property type="term" value="F:phosphoric diester hydrolase activity"/>
    <property type="evidence" value="ECO:0007669"/>
    <property type="project" value="TreeGrafter"/>
</dbReference>
<feature type="compositionally biased region" description="Pro residues" evidence="9">
    <location>
        <begin position="1090"/>
        <end position="1123"/>
    </location>
</feature>
<evidence type="ECO:0000256" key="7">
    <source>
        <dbReference type="PIRSR" id="PIRSR604808-3"/>
    </source>
</evidence>
<feature type="region of interest" description="Disordered" evidence="9">
    <location>
        <begin position="1081"/>
        <end position="1179"/>
    </location>
</feature>
<feature type="binding site" evidence="6">
    <location>
        <position position="220"/>
    </location>
    <ligand>
        <name>Mg(2+)</name>
        <dbReference type="ChEBI" id="CHEBI:18420"/>
        <label>1</label>
    </ligand>
</feature>
<feature type="active site" description="Proton acceptor" evidence="5">
    <location>
        <position position="359"/>
    </location>
</feature>
<feature type="site" description="Interaction with DNA substrate" evidence="7">
    <location>
        <position position="359"/>
    </location>
</feature>
<evidence type="ECO:0000256" key="6">
    <source>
        <dbReference type="PIRSR" id="PIRSR604808-2"/>
    </source>
</evidence>
<dbReference type="GO" id="GO:0046872">
    <property type="term" value="F:metal ion binding"/>
    <property type="evidence" value="ECO:0007669"/>
    <property type="project" value="UniProtKB-KW"/>
</dbReference>
<evidence type="ECO:0000313" key="12">
    <source>
        <dbReference type="Proteomes" id="UP000002729"/>
    </source>
</evidence>
<feature type="binding site" evidence="6">
    <location>
        <position position="222"/>
    </location>
    <ligand>
        <name>Mg(2+)</name>
        <dbReference type="ChEBI" id="CHEBI:18420"/>
        <label>1</label>
    </ligand>
</feature>
<feature type="binding site" evidence="6">
    <location>
        <position position="65"/>
    </location>
    <ligand>
        <name>Mg(2+)</name>
        <dbReference type="ChEBI" id="CHEBI:18420"/>
        <label>1</label>
    </ligand>
</feature>
<dbReference type="GO" id="GO:0008311">
    <property type="term" value="F:double-stranded DNA 3'-5' DNA exonuclease activity"/>
    <property type="evidence" value="ECO:0007669"/>
    <property type="project" value="TreeGrafter"/>
</dbReference>
<comment type="similarity">
    <text evidence="1">Belongs to the DNA repair enzymes AP/ExoA family.</text>
</comment>
<proteinExistence type="inferred from homology"/>
<evidence type="ECO:0000256" key="8">
    <source>
        <dbReference type="SAM" id="Coils"/>
    </source>
</evidence>
<feature type="coiled-coil region" evidence="8">
    <location>
        <begin position="857"/>
        <end position="898"/>
    </location>
</feature>
<keyword evidence="6" id="KW-0464">Manganese</keyword>
<evidence type="ECO:0000256" key="3">
    <source>
        <dbReference type="ARBA" id="ARBA00022801"/>
    </source>
</evidence>
<dbReference type="InParanoid" id="F0YDJ9"/>
<dbReference type="Gene3D" id="3.60.10.10">
    <property type="entry name" value="Endonuclease/exonuclease/phosphatase"/>
    <property type="match status" value="1"/>
</dbReference>
<evidence type="ECO:0000313" key="11">
    <source>
        <dbReference type="EMBL" id="EGB06784.1"/>
    </source>
</evidence>
<keyword evidence="3" id="KW-0378">Hydrolase</keyword>
<dbReference type="EMBL" id="GL833133">
    <property type="protein sequence ID" value="EGB06784.1"/>
    <property type="molecule type" value="Genomic_DNA"/>
</dbReference>
<keyword evidence="2 6" id="KW-0479">Metal-binding</keyword>
<dbReference type="RefSeq" id="XP_009038532.1">
    <property type="nucleotide sequence ID" value="XM_009040284.1"/>
</dbReference>
<feature type="domain" description="Endonuclease/exonuclease/phosphatase" evidence="10">
    <location>
        <begin position="33"/>
        <end position="359"/>
    </location>
</feature>
<dbReference type="InterPro" id="IPR036691">
    <property type="entry name" value="Endo/exonu/phosph_ase_sf"/>
</dbReference>
<reference evidence="11 12" key="1">
    <citation type="journal article" date="2011" name="Proc. Natl. Acad. Sci. U.S.A.">
        <title>Niche of harmful alga Aureococcus anophagefferens revealed through ecogenomics.</title>
        <authorList>
            <person name="Gobler C.J."/>
            <person name="Berry D.L."/>
            <person name="Dyhrman S.T."/>
            <person name="Wilhelm S.W."/>
            <person name="Salamov A."/>
            <person name="Lobanov A.V."/>
            <person name="Zhang Y."/>
            <person name="Collier J.L."/>
            <person name="Wurch L.L."/>
            <person name="Kustka A.B."/>
            <person name="Dill B.D."/>
            <person name="Shah M."/>
            <person name="VerBerkmoes N.C."/>
            <person name="Kuo A."/>
            <person name="Terry A."/>
            <person name="Pangilinan J."/>
            <person name="Lindquist E.A."/>
            <person name="Lucas S."/>
            <person name="Paulsen I.T."/>
            <person name="Hattenrath-Lehmann T.K."/>
            <person name="Talmage S.C."/>
            <person name="Walker E.A."/>
            <person name="Koch F."/>
            <person name="Burson A.M."/>
            <person name="Marcoval M.A."/>
            <person name="Tang Y.Z."/>
            <person name="Lecleir G.R."/>
            <person name="Coyne K.J."/>
            <person name="Berg G.M."/>
            <person name="Bertrand E.M."/>
            <person name="Saito M.A."/>
            <person name="Gladyshev V.N."/>
            <person name="Grigoriev I.V."/>
        </authorList>
    </citation>
    <scope>NUCLEOTIDE SEQUENCE [LARGE SCALE GENOMIC DNA]</scope>
    <source>
        <strain evidence="12">CCMP 1984</strain>
    </source>
</reference>
<gene>
    <name evidence="11" type="ORF">AURANDRAFT_71945</name>
</gene>
<feature type="site" description="Important for catalytic activity" evidence="7">
    <location>
        <position position="329"/>
    </location>
</feature>
<evidence type="ECO:0000256" key="5">
    <source>
        <dbReference type="PIRSR" id="PIRSR604808-1"/>
    </source>
</evidence>
<dbReference type="Proteomes" id="UP000002729">
    <property type="component" value="Unassembled WGS sequence"/>
</dbReference>
<evidence type="ECO:0000259" key="10">
    <source>
        <dbReference type="Pfam" id="PF03372"/>
    </source>
</evidence>